<protein>
    <submittedName>
        <fullName evidence="2">Lasso peptide biosynthesis B2 protein</fullName>
    </submittedName>
</protein>
<proteinExistence type="predicted"/>
<reference evidence="2 3" key="1">
    <citation type="submission" date="2019-12" db="EMBL/GenBank/DDBJ databases">
        <title>Genomic-based taxomic classification of the family Erythrobacteraceae.</title>
        <authorList>
            <person name="Xu L."/>
        </authorList>
    </citation>
    <scope>NUCLEOTIDE SEQUENCE [LARGE SCALE GENOMIC DNA]</scope>
    <source>
        <strain evidence="2 3">RC4-10-4</strain>
    </source>
</reference>
<evidence type="ECO:0000313" key="3">
    <source>
        <dbReference type="Proteomes" id="UP000460626"/>
    </source>
</evidence>
<evidence type="ECO:0000313" key="2">
    <source>
        <dbReference type="EMBL" id="MXO93689.1"/>
    </source>
</evidence>
<dbReference type="Pfam" id="PF13471">
    <property type="entry name" value="Transglut_core3"/>
    <property type="match status" value="1"/>
</dbReference>
<dbReference type="Proteomes" id="UP000460626">
    <property type="component" value="Unassembled WGS sequence"/>
</dbReference>
<dbReference type="InterPro" id="IPR032708">
    <property type="entry name" value="McjB_C"/>
</dbReference>
<dbReference type="AlphaFoldDB" id="A0A845A815"/>
<feature type="domain" description="Microcin J25-processing protein McjB C-terminal" evidence="1">
    <location>
        <begin position="29"/>
        <end position="138"/>
    </location>
</feature>
<comment type="caution">
    <text evidence="2">The sequence shown here is derived from an EMBL/GenBank/DDBJ whole genome shotgun (WGS) entry which is preliminary data.</text>
</comment>
<organism evidence="2 3">
    <name type="scientific">Aurantiacibacter arachoides</name>
    <dbReference type="NCBI Taxonomy" id="1850444"/>
    <lineage>
        <taxon>Bacteria</taxon>
        <taxon>Pseudomonadati</taxon>
        <taxon>Pseudomonadota</taxon>
        <taxon>Alphaproteobacteria</taxon>
        <taxon>Sphingomonadales</taxon>
        <taxon>Erythrobacteraceae</taxon>
        <taxon>Aurantiacibacter</taxon>
    </lineage>
</organism>
<dbReference type="RefSeq" id="WP_160731850.1">
    <property type="nucleotide sequence ID" value="NZ_BMJK01000001.1"/>
</dbReference>
<gene>
    <name evidence="2" type="ORF">GRI62_08725</name>
</gene>
<sequence>MTLAQYLKKKLFLAEVWLSLGYARFLIKFVPFRKWKATLGPINGERDSSSWPPLSAEREAQAIAIGRSVDRIANRLTLFEAVCLPRAMAGRWALARRGIDSHIVIGSRRGTLEEGLLFHAWLMVGEHVLTGAFERDQFLAFGRGRGRPNEARANAE</sequence>
<dbReference type="InterPro" id="IPR053521">
    <property type="entry name" value="McjB-like"/>
</dbReference>
<evidence type="ECO:0000259" key="1">
    <source>
        <dbReference type="Pfam" id="PF13471"/>
    </source>
</evidence>
<name>A0A845A815_9SPHN</name>
<accession>A0A845A815</accession>
<dbReference type="NCBIfam" id="NF033537">
    <property type="entry name" value="lasso_biosyn_B2"/>
    <property type="match status" value="1"/>
</dbReference>
<dbReference type="OrthoDB" id="3790432at2"/>
<dbReference type="EMBL" id="WTYH01000001">
    <property type="protein sequence ID" value="MXO93689.1"/>
    <property type="molecule type" value="Genomic_DNA"/>
</dbReference>
<keyword evidence="3" id="KW-1185">Reference proteome</keyword>